<dbReference type="Pfam" id="PF05922">
    <property type="entry name" value="Inhibitor_I9"/>
    <property type="match status" value="1"/>
</dbReference>
<protein>
    <submittedName>
        <fullName evidence="7">Subtilisin-like serine endopeptidase family protein</fullName>
    </submittedName>
</protein>
<evidence type="ECO:0000313" key="8">
    <source>
        <dbReference type="EnsemblPlants" id="AES99459"/>
    </source>
</evidence>
<dbReference type="InterPro" id="IPR000209">
    <property type="entry name" value="Peptidase_S8/S53_dom"/>
</dbReference>
<dbReference type="PROSITE" id="PS00137">
    <property type="entry name" value="SUBTILASE_HIS"/>
    <property type="match status" value="1"/>
</dbReference>
<accession>A0A0C3XR22</accession>
<gene>
    <name evidence="7" type="ordered locus">MTR_5g081100</name>
</gene>
<dbReference type="eggNOG" id="ENOG502QRA7">
    <property type="taxonomic scope" value="Eukaryota"/>
</dbReference>
<dbReference type="CDD" id="cd02120">
    <property type="entry name" value="PA_subtilisin_like"/>
    <property type="match status" value="1"/>
</dbReference>
<evidence type="ECO:0000259" key="6">
    <source>
        <dbReference type="Pfam" id="PF05922"/>
    </source>
</evidence>
<comment type="subcellular location">
    <subcellularLocation>
        <location evidence="1">Secreted</location>
    </subcellularLocation>
</comment>
<dbReference type="SUPFAM" id="SSF52743">
    <property type="entry name" value="Subtilisin-like"/>
    <property type="match status" value="1"/>
</dbReference>
<dbReference type="GO" id="GO:0004252">
    <property type="term" value="F:serine-type endopeptidase activity"/>
    <property type="evidence" value="ECO:0007669"/>
    <property type="project" value="InterPro"/>
</dbReference>
<dbReference type="Pfam" id="PF00082">
    <property type="entry name" value="Peptidase_S8"/>
    <property type="match status" value="1"/>
</dbReference>
<dbReference type="PROSITE" id="PS51892">
    <property type="entry name" value="SUBTILASE"/>
    <property type="match status" value="1"/>
</dbReference>
<feature type="domain" description="Peptidase S8/S53" evidence="5">
    <location>
        <begin position="88"/>
        <end position="423"/>
    </location>
</feature>
<organism evidence="7 9">
    <name type="scientific">Medicago truncatula</name>
    <name type="common">Barrel medic</name>
    <name type="synonym">Medicago tribuloides</name>
    <dbReference type="NCBI Taxonomy" id="3880"/>
    <lineage>
        <taxon>Eukaryota</taxon>
        <taxon>Viridiplantae</taxon>
        <taxon>Streptophyta</taxon>
        <taxon>Embryophyta</taxon>
        <taxon>Tracheophyta</taxon>
        <taxon>Spermatophyta</taxon>
        <taxon>Magnoliopsida</taxon>
        <taxon>eudicotyledons</taxon>
        <taxon>Gunneridae</taxon>
        <taxon>Pentapetalae</taxon>
        <taxon>rosids</taxon>
        <taxon>fabids</taxon>
        <taxon>Fabales</taxon>
        <taxon>Fabaceae</taxon>
        <taxon>Papilionoideae</taxon>
        <taxon>50 kb inversion clade</taxon>
        <taxon>NPAAA clade</taxon>
        <taxon>Hologalegina</taxon>
        <taxon>IRL clade</taxon>
        <taxon>Trifolieae</taxon>
        <taxon>Medicago</taxon>
    </lineage>
</organism>
<evidence type="ECO:0000313" key="9">
    <source>
        <dbReference type="Proteomes" id="UP000002051"/>
    </source>
</evidence>
<dbReference type="AlphaFoldDB" id="G7K206"/>
<dbReference type="InterPro" id="IPR010259">
    <property type="entry name" value="S8pro/Inhibitor_I9"/>
</dbReference>
<feature type="domain" description="Inhibitor I9" evidence="6">
    <location>
        <begin position="3"/>
        <end position="78"/>
    </location>
</feature>
<evidence type="ECO:0000256" key="2">
    <source>
        <dbReference type="ARBA" id="ARBA00011073"/>
    </source>
</evidence>
<reference evidence="8" key="3">
    <citation type="submission" date="2015-04" db="UniProtKB">
        <authorList>
            <consortium name="EnsemblPlants"/>
        </authorList>
    </citation>
    <scope>IDENTIFICATION</scope>
    <source>
        <strain evidence="8">cv. Jemalong A17</strain>
    </source>
</reference>
<sequence>MQTYIVYTGNSRKDETSSLLHCKNLLQQVTVDSEPKFIIHHYKRSFNGFVAKLTKAEADKMAELDGVVSIFPDKKRSLLTTKSWDFIVIDTGIWPESNSFNDEGFSPPPSKWKGICQTYNFTCNNKIIGARYYGISFNDVGSPRDYVGHGTHVASTAAGNIVSQASMLGLGHGTSRGGVPSARIAVYKVFRSSACDASNILSAFDDAIADRVDMLSVSIGGEIENHHSIFKDPLSIGSFHAMKNGVLTVFAAGNDGPQPTSLDNFSPWSIVVGAGTIERKFGISINIFDLSGNMYPIIYAGDAPNTQAGFNGHKSKFCSLNSLNSLLVKGKIVLCKGHIGSQEAFRAGAIGVLTQGQISRDTAFSFPLPGCYLRTKDAKKIHKYIYSTRTPTATIFKTTESENTLTPVVASFSARGPSIVTPDILKG</sequence>
<dbReference type="InterPro" id="IPR022398">
    <property type="entry name" value="Peptidase_S8_His-AS"/>
</dbReference>
<proteinExistence type="inferred from homology"/>
<keyword evidence="3" id="KW-0732">Signal</keyword>
<dbReference type="GO" id="GO:0006508">
    <property type="term" value="P:proteolysis"/>
    <property type="evidence" value="ECO:0007669"/>
    <property type="project" value="InterPro"/>
</dbReference>
<dbReference type="PANTHER" id="PTHR10795">
    <property type="entry name" value="PROPROTEIN CONVERTASE SUBTILISIN/KEXIN"/>
    <property type="match status" value="1"/>
</dbReference>
<dbReference type="Gene3D" id="3.30.70.80">
    <property type="entry name" value="Peptidase S8 propeptide/proteinase inhibitor I9"/>
    <property type="match status" value="1"/>
</dbReference>
<evidence type="ECO:0000256" key="1">
    <source>
        <dbReference type="ARBA" id="ARBA00004613"/>
    </source>
</evidence>
<keyword evidence="9" id="KW-1185">Reference proteome</keyword>
<evidence type="ECO:0000259" key="5">
    <source>
        <dbReference type="Pfam" id="PF00082"/>
    </source>
</evidence>
<dbReference type="InterPro" id="IPR037045">
    <property type="entry name" value="S8pro/Inhibitor_I9_sf"/>
</dbReference>
<dbReference type="STRING" id="3880.G7K206"/>
<dbReference type="Proteomes" id="UP000002051">
    <property type="component" value="Chromosome 5"/>
</dbReference>
<dbReference type="Gene3D" id="3.40.50.200">
    <property type="entry name" value="Peptidase S8/S53 domain"/>
    <property type="match status" value="1"/>
</dbReference>
<reference evidence="7 9" key="2">
    <citation type="journal article" date="2014" name="BMC Genomics">
        <title>An improved genome release (version Mt4.0) for the model legume Medicago truncatula.</title>
        <authorList>
            <person name="Tang H."/>
            <person name="Krishnakumar V."/>
            <person name="Bidwell S."/>
            <person name="Rosen B."/>
            <person name="Chan A."/>
            <person name="Zhou S."/>
            <person name="Gentzbittel L."/>
            <person name="Childs K.L."/>
            <person name="Yandell M."/>
            <person name="Gundlach H."/>
            <person name="Mayer K.F."/>
            <person name="Schwartz D.C."/>
            <person name="Town C.D."/>
        </authorList>
    </citation>
    <scope>GENOME REANNOTATION</scope>
    <source>
        <strain evidence="8 9">cv. Jemalong A17</strain>
    </source>
</reference>
<dbReference type="HOGENOM" id="CLU_000625_0_1_1"/>
<dbReference type="InterPro" id="IPR036852">
    <property type="entry name" value="Peptidase_S8/S53_dom_sf"/>
</dbReference>
<comment type="caution">
    <text evidence="4">Lacks conserved residue(s) required for the propagation of feature annotation.</text>
</comment>
<evidence type="ECO:0000256" key="4">
    <source>
        <dbReference type="PROSITE-ProRule" id="PRU01240"/>
    </source>
</evidence>
<dbReference type="GO" id="GO:0005576">
    <property type="term" value="C:extracellular region"/>
    <property type="evidence" value="ECO:0007669"/>
    <property type="project" value="UniProtKB-SubCell"/>
</dbReference>
<dbReference type="InterPro" id="IPR045051">
    <property type="entry name" value="SBT"/>
</dbReference>
<dbReference type="EMBL" id="CM001221">
    <property type="protein sequence ID" value="AES99459.2"/>
    <property type="molecule type" value="Genomic_DNA"/>
</dbReference>
<comment type="similarity">
    <text evidence="2 4">Belongs to the peptidase S8 family.</text>
</comment>
<dbReference type="EnsemblPlants" id="AES99459">
    <property type="protein sequence ID" value="AES99459"/>
    <property type="gene ID" value="MTR_5g081100"/>
</dbReference>
<accession>G7K206</accession>
<evidence type="ECO:0000256" key="3">
    <source>
        <dbReference type="ARBA" id="ARBA00022729"/>
    </source>
</evidence>
<name>G7K206_MEDTR</name>
<reference evidence="7 9" key="1">
    <citation type="journal article" date="2011" name="Nature">
        <title>The Medicago genome provides insight into the evolution of rhizobial symbioses.</title>
        <authorList>
            <person name="Young N.D."/>
            <person name="Debelle F."/>
            <person name="Oldroyd G.E."/>
            <person name="Geurts R."/>
            <person name="Cannon S.B."/>
            <person name="Udvardi M.K."/>
            <person name="Benedito V.A."/>
            <person name="Mayer K.F."/>
            <person name="Gouzy J."/>
            <person name="Schoof H."/>
            <person name="Van de Peer Y."/>
            <person name="Proost S."/>
            <person name="Cook D.R."/>
            <person name="Meyers B.C."/>
            <person name="Spannagl M."/>
            <person name="Cheung F."/>
            <person name="De Mita S."/>
            <person name="Krishnakumar V."/>
            <person name="Gundlach H."/>
            <person name="Zhou S."/>
            <person name="Mudge J."/>
            <person name="Bharti A.K."/>
            <person name="Murray J.D."/>
            <person name="Naoumkina M.A."/>
            <person name="Rosen B."/>
            <person name="Silverstein K.A."/>
            <person name="Tang H."/>
            <person name="Rombauts S."/>
            <person name="Zhao P.X."/>
            <person name="Zhou P."/>
            <person name="Barbe V."/>
            <person name="Bardou P."/>
            <person name="Bechner M."/>
            <person name="Bellec A."/>
            <person name="Berger A."/>
            <person name="Berges H."/>
            <person name="Bidwell S."/>
            <person name="Bisseling T."/>
            <person name="Choisne N."/>
            <person name="Couloux A."/>
            <person name="Denny R."/>
            <person name="Deshpande S."/>
            <person name="Dai X."/>
            <person name="Doyle J.J."/>
            <person name="Dudez A.M."/>
            <person name="Farmer A.D."/>
            <person name="Fouteau S."/>
            <person name="Franken C."/>
            <person name="Gibelin C."/>
            <person name="Gish J."/>
            <person name="Goldstein S."/>
            <person name="Gonzalez A.J."/>
            <person name="Green P.J."/>
            <person name="Hallab A."/>
            <person name="Hartog M."/>
            <person name="Hua A."/>
            <person name="Humphray S.J."/>
            <person name="Jeong D.H."/>
            <person name="Jing Y."/>
            <person name="Jocker A."/>
            <person name="Kenton S.M."/>
            <person name="Kim D.J."/>
            <person name="Klee K."/>
            <person name="Lai H."/>
            <person name="Lang C."/>
            <person name="Lin S."/>
            <person name="Macmil S.L."/>
            <person name="Magdelenat G."/>
            <person name="Matthews L."/>
            <person name="McCorrison J."/>
            <person name="Monaghan E.L."/>
            <person name="Mun J.H."/>
            <person name="Najar F.Z."/>
            <person name="Nicholson C."/>
            <person name="Noirot C."/>
            <person name="O'Bleness M."/>
            <person name="Paule C.R."/>
            <person name="Poulain J."/>
            <person name="Prion F."/>
            <person name="Qin B."/>
            <person name="Qu C."/>
            <person name="Retzel E.F."/>
            <person name="Riddle C."/>
            <person name="Sallet E."/>
            <person name="Samain S."/>
            <person name="Samson N."/>
            <person name="Sanders I."/>
            <person name="Saurat O."/>
            <person name="Scarpelli C."/>
            <person name="Schiex T."/>
            <person name="Segurens B."/>
            <person name="Severin A.J."/>
            <person name="Sherrier D.J."/>
            <person name="Shi R."/>
            <person name="Sims S."/>
            <person name="Singer S.R."/>
            <person name="Sinharoy S."/>
            <person name="Sterck L."/>
            <person name="Viollet A."/>
            <person name="Wang B.B."/>
            <person name="Wang K."/>
            <person name="Wang M."/>
            <person name="Wang X."/>
            <person name="Warfsmann J."/>
            <person name="Weissenbach J."/>
            <person name="White D.D."/>
            <person name="White J.D."/>
            <person name="Wiley G.B."/>
            <person name="Wincker P."/>
            <person name="Xing Y."/>
            <person name="Yang L."/>
            <person name="Yao Z."/>
            <person name="Ying F."/>
            <person name="Zhai J."/>
            <person name="Zhou L."/>
            <person name="Zuber A."/>
            <person name="Denarie J."/>
            <person name="Dixon R.A."/>
            <person name="May G.D."/>
            <person name="Schwartz D.C."/>
            <person name="Rogers J."/>
            <person name="Quetier F."/>
            <person name="Town C.D."/>
            <person name="Roe B.A."/>
        </authorList>
    </citation>
    <scope>NUCLEOTIDE SEQUENCE [LARGE SCALE GENOMIC DNA]</scope>
    <source>
        <strain evidence="7">A17</strain>
        <strain evidence="8 9">cv. Jemalong A17</strain>
    </source>
</reference>
<dbReference type="PaxDb" id="3880-AES99459"/>
<dbReference type="Gene3D" id="3.50.30.30">
    <property type="match status" value="1"/>
</dbReference>
<evidence type="ECO:0000313" key="7">
    <source>
        <dbReference type="EMBL" id="AES99459.2"/>
    </source>
</evidence>